<name>A0A3N4YT32_9MICO</name>
<dbReference type="Proteomes" id="UP000280501">
    <property type="component" value="Unassembled WGS sequence"/>
</dbReference>
<keyword evidence="4" id="KW-1185">Reference proteome</keyword>
<sequence length="214" mass="22624">MSITIDPAATAGLVTREVRDGERDGTPTKVAVARRTYGAERPDVWDAVTSPERLPRWFAPVTGELRPGGRFQVEGNASGTVERCAEPESFGITWEFGGGTSWVTVTLTETGADTVLELTHESTVDPDFWTRFGPGAVGVGWDLALMGLGLHLATGESSDPAEAEKWSVGPEGKEFVRAAADDWARAAVAAGDDENTARSAAGAVLAFYTTPPEA</sequence>
<evidence type="ECO:0000259" key="2">
    <source>
        <dbReference type="Pfam" id="PF08327"/>
    </source>
</evidence>
<proteinExistence type="inferred from homology"/>
<accession>A0A3N4YT32</accession>
<dbReference type="InterPro" id="IPR023393">
    <property type="entry name" value="START-like_dom_sf"/>
</dbReference>
<evidence type="ECO:0000313" key="4">
    <source>
        <dbReference type="Proteomes" id="UP000280501"/>
    </source>
</evidence>
<dbReference type="InterPro" id="IPR013538">
    <property type="entry name" value="ASHA1/2-like_C"/>
</dbReference>
<dbReference type="SUPFAM" id="SSF55961">
    <property type="entry name" value="Bet v1-like"/>
    <property type="match status" value="1"/>
</dbReference>
<dbReference type="Pfam" id="PF08327">
    <property type="entry name" value="AHSA1"/>
    <property type="match status" value="1"/>
</dbReference>
<dbReference type="AlphaFoldDB" id="A0A3N4YT32"/>
<reference evidence="3 4" key="1">
    <citation type="submission" date="2018-11" db="EMBL/GenBank/DDBJ databases">
        <title>Sequencing the genomes of 1000 actinobacteria strains.</title>
        <authorList>
            <person name="Klenk H.-P."/>
        </authorList>
    </citation>
    <scope>NUCLEOTIDE SEQUENCE [LARGE SCALE GENOMIC DNA]</scope>
    <source>
        <strain evidence="3 4">DSM 15700</strain>
    </source>
</reference>
<feature type="domain" description="Activator of Hsp90 ATPase homologue 1/2-like C-terminal" evidence="2">
    <location>
        <begin position="41"/>
        <end position="147"/>
    </location>
</feature>
<evidence type="ECO:0000313" key="3">
    <source>
        <dbReference type="EMBL" id="RPF21740.1"/>
    </source>
</evidence>
<organism evidence="3 4">
    <name type="scientific">Myceligenerans xiligouense</name>
    <dbReference type="NCBI Taxonomy" id="253184"/>
    <lineage>
        <taxon>Bacteria</taxon>
        <taxon>Bacillati</taxon>
        <taxon>Actinomycetota</taxon>
        <taxon>Actinomycetes</taxon>
        <taxon>Micrococcales</taxon>
        <taxon>Promicromonosporaceae</taxon>
        <taxon>Myceligenerans</taxon>
    </lineage>
</organism>
<comment type="caution">
    <text evidence="3">The sequence shown here is derived from an EMBL/GenBank/DDBJ whole genome shotgun (WGS) entry which is preliminary data.</text>
</comment>
<evidence type="ECO:0000256" key="1">
    <source>
        <dbReference type="ARBA" id="ARBA00006817"/>
    </source>
</evidence>
<gene>
    <name evidence="3" type="ORF">EDD34_2375</name>
</gene>
<dbReference type="Gene3D" id="3.30.530.20">
    <property type="match status" value="1"/>
</dbReference>
<dbReference type="CDD" id="cd08899">
    <property type="entry name" value="SRPBCC_CalC_Aha1-like_6"/>
    <property type="match status" value="1"/>
</dbReference>
<protein>
    <submittedName>
        <fullName evidence="3">Uncharacterized protein YndB with AHSA1/START domain</fullName>
    </submittedName>
</protein>
<dbReference type="EMBL" id="RKQZ01000001">
    <property type="protein sequence ID" value="RPF21740.1"/>
    <property type="molecule type" value="Genomic_DNA"/>
</dbReference>
<comment type="similarity">
    <text evidence="1">Belongs to the AHA1 family.</text>
</comment>
<dbReference type="RefSeq" id="WP_123814749.1">
    <property type="nucleotide sequence ID" value="NZ_RKQZ01000001.1"/>
</dbReference>
<dbReference type="OrthoDB" id="8117292at2"/>